<feature type="region of interest" description="Disordered" evidence="1">
    <location>
        <begin position="46"/>
        <end position="131"/>
    </location>
</feature>
<name>A0A218ZFE1_9HELO</name>
<dbReference type="EMBL" id="MZNU01000046">
    <property type="protein sequence ID" value="OWP06472.1"/>
    <property type="molecule type" value="Genomic_DNA"/>
</dbReference>
<feature type="compositionally biased region" description="Polar residues" evidence="1">
    <location>
        <begin position="190"/>
        <end position="206"/>
    </location>
</feature>
<feature type="region of interest" description="Disordered" evidence="1">
    <location>
        <begin position="1"/>
        <end position="23"/>
    </location>
</feature>
<dbReference type="InParanoid" id="A0A218ZFE1"/>
<evidence type="ECO:0000313" key="2">
    <source>
        <dbReference type="EMBL" id="OWP06472.1"/>
    </source>
</evidence>
<dbReference type="Proteomes" id="UP000242519">
    <property type="component" value="Unassembled WGS sequence"/>
</dbReference>
<accession>A0A218ZFE1</accession>
<feature type="region of interest" description="Disordered" evidence="1">
    <location>
        <begin position="152"/>
        <end position="250"/>
    </location>
</feature>
<gene>
    <name evidence="2" type="ORF">B2J93_9245</name>
</gene>
<sequence length="250" mass="27557">MSVRKGLPWLSPPPWKPRSSRTRHWPRRVEFLPGAAPHLAFWASRDPRDRIASRDPSQDETKRVMLERVPAWPGLASRDSIPTPGRKRSTRHCELPLPDRATASPPPRGRVLRIPGNRKGGPTEQTEQTGATAPLLLGLARRRCQPRVHVSSGLGFVTSPRPRREPRHPAPLGKYAGRQRPAQREHRPASESSGDRQQQQPYTRGTATGRGRYQDRSPGRGGSGMRAPSAAAEGARASPRDGCGSSAWFG</sequence>
<evidence type="ECO:0000256" key="1">
    <source>
        <dbReference type="SAM" id="MobiDB-lite"/>
    </source>
</evidence>
<feature type="compositionally biased region" description="Low complexity" evidence="1">
    <location>
        <begin position="226"/>
        <end position="237"/>
    </location>
</feature>
<protein>
    <submittedName>
        <fullName evidence="2">Uncharacterized protein</fullName>
    </submittedName>
</protein>
<reference evidence="2 3" key="1">
    <citation type="submission" date="2017-04" db="EMBL/GenBank/DDBJ databases">
        <title>Draft genome sequence of Marssonina coronaria NL1: causal agent of apple blotch.</title>
        <authorList>
            <person name="Cheng Q."/>
        </authorList>
    </citation>
    <scope>NUCLEOTIDE SEQUENCE [LARGE SCALE GENOMIC DNA]</scope>
    <source>
        <strain evidence="2 3">NL1</strain>
    </source>
</reference>
<dbReference type="AlphaFoldDB" id="A0A218ZFE1"/>
<evidence type="ECO:0000313" key="3">
    <source>
        <dbReference type="Proteomes" id="UP000242519"/>
    </source>
</evidence>
<feature type="compositionally biased region" description="Basic and acidic residues" evidence="1">
    <location>
        <begin position="46"/>
        <end position="66"/>
    </location>
</feature>
<proteinExistence type="predicted"/>
<comment type="caution">
    <text evidence="2">The sequence shown here is derived from an EMBL/GenBank/DDBJ whole genome shotgun (WGS) entry which is preliminary data.</text>
</comment>
<keyword evidence="3" id="KW-1185">Reference proteome</keyword>
<organism evidence="2 3">
    <name type="scientific">Diplocarpon coronariae</name>
    <dbReference type="NCBI Taxonomy" id="2795749"/>
    <lineage>
        <taxon>Eukaryota</taxon>
        <taxon>Fungi</taxon>
        <taxon>Dikarya</taxon>
        <taxon>Ascomycota</taxon>
        <taxon>Pezizomycotina</taxon>
        <taxon>Leotiomycetes</taxon>
        <taxon>Helotiales</taxon>
        <taxon>Drepanopezizaceae</taxon>
        <taxon>Diplocarpon</taxon>
    </lineage>
</organism>